<keyword evidence="3" id="KW-0378">Hydrolase</keyword>
<evidence type="ECO:0000259" key="7">
    <source>
        <dbReference type="Pfam" id="PF00082"/>
    </source>
</evidence>
<dbReference type="GeneID" id="38115901"/>
<proteinExistence type="predicted"/>
<dbReference type="GO" id="GO:0004252">
    <property type="term" value="F:serine-type endopeptidase activity"/>
    <property type="evidence" value="ECO:0007669"/>
    <property type="project" value="InterPro"/>
</dbReference>
<dbReference type="SUPFAM" id="SSF48403">
    <property type="entry name" value="Ankyrin repeat"/>
    <property type="match status" value="1"/>
</dbReference>
<evidence type="ECO:0000256" key="2">
    <source>
        <dbReference type="ARBA" id="ARBA00022729"/>
    </source>
</evidence>
<dbReference type="Gene3D" id="1.25.40.20">
    <property type="entry name" value="Ankyrin repeat-containing domain"/>
    <property type="match status" value="1"/>
</dbReference>
<keyword evidence="1" id="KW-0645">Protease</keyword>
<dbReference type="InterPro" id="IPR000209">
    <property type="entry name" value="Peptidase_S8/S53_dom"/>
</dbReference>
<feature type="region of interest" description="Disordered" evidence="6">
    <location>
        <begin position="282"/>
        <end position="435"/>
    </location>
</feature>
<dbReference type="PROSITE" id="PS00136">
    <property type="entry name" value="SUBTILASE_ASP"/>
    <property type="match status" value="1"/>
</dbReference>
<sequence length="1102" mass="123087">MINKPADDFADIDLEDDPESLAFHHIGPLPVKEPRNRDWKEIVKLLDTGEETWEALGNSDKLALAYRDSLNARPTFLHKMAENWASGEFRELSMEVRRQIVLFLLDQCMPHKDGQDDPILTVAMNYNTADFIQLIIAHRPKLLPSLLMAMNVKKMNCLHTAFKDTLIGILRMLTLTEKRRALLISTMRTITMLLEYADIATITAKDADGNTPIHYAMDYRLCHIITEYTHDGRDQKYEDIIRSLLNKAESAMKKPDVLFNARHYSPYRFYFYVKAGIASKSRKANASSLPRKEVTAKAKETIVEDRREPRRNAAKPTAGEHLSRTFSGGKEEPPQPAFSVKTSAHLSPKPLPRPLRDPQYPPGSSVVSSTGNKETGFGEPNSGSLSRRPTATPDTPVEEAQSKPVSAAPKHTAPAKPERSKSGSTSRAPAWPGGEEEKQAAANILAFVKCFFIRNSSDRDAKDLLYGKIASDKNLFFDASHLRGKHVDDVVRLIEKVSKAGGFEDTLSYVRIPQLASEAQNILQTSRQNVANERRQVKRSSMDREPKGRDTLVKVFDKLVAVNVRKILRLHVEDNADEWAHTDSAIEQAVRGFAQYSTSGERRDPLDIGEWNWCKPDINLDVIRHAAPLVEHIHLHWSGNQTVLYGWASAENGIPFMCRNPRSLLSKVTIHAYQGLESKARREAMLKNFSTLLNERTNGAVKIVSNPLSRSAVNSAKPDLEQDRLLGEQSEKPRSDAWIEAMERFRRTLMGMHRGGLLREPRRVRVALIDDGIDLDDFNTYDNTTQYTGVSYCDEDAWWKSTEGHGTIMANMISRINPWVNLEVIKIQSRPSFIHGAGARSISPKSAADAINAAVMRKADVISMSWSITDLEYRMALFSENMSDVEGDKKPADQSDLDLLKTAIKDAVKDDERLLICSAADDIRLIGDNTYPYNQAPVQILRIGSTGPLANRDPGSGSENSISYYLPGNQVAEEQRAHSGKPVVYHSGSSISTALATGLASLIMYCSHCLHSCGAGDKYEAWALALRDHANLRKAFDNINKYHAWDQDKKVVPVWGIFGNKGSQLEKAGSGEDKIEVLKDIVTYLCHDVDLDKKGKKGEVAG</sequence>
<feature type="compositionally biased region" description="Polar residues" evidence="6">
    <location>
        <begin position="381"/>
        <end position="393"/>
    </location>
</feature>
<dbReference type="GO" id="GO:0006508">
    <property type="term" value="P:proteolysis"/>
    <property type="evidence" value="ECO:0007669"/>
    <property type="project" value="UniProtKB-KW"/>
</dbReference>
<evidence type="ECO:0000313" key="8">
    <source>
        <dbReference type="EMBL" id="RDW78679.1"/>
    </source>
</evidence>
<dbReference type="EMBL" id="PVWQ01000006">
    <property type="protein sequence ID" value="RDW78679.1"/>
    <property type="molecule type" value="Genomic_DNA"/>
</dbReference>
<name>A0A3D8RX90_9EURO</name>
<reference evidence="8 9" key="1">
    <citation type="journal article" date="2018" name="IMA Fungus">
        <title>IMA Genome-F 9: Draft genome sequence of Annulohypoxylon stygium, Aspergillus mulundensis, Berkeleyomyces basicola (syn. Thielaviopsis basicola), Ceratocystis smalleyi, two Cercospora beticola strains, Coleophoma cylindrospora, Fusarium fracticaudum, Phialophora cf. hyalina, and Morchella septimelata.</title>
        <authorList>
            <person name="Wingfield B.D."/>
            <person name="Bills G.F."/>
            <person name="Dong Y."/>
            <person name="Huang W."/>
            <person name="Nel W.J."/>
            <person name="Swalarsk-Parry B.S."/>
            <person name="Vaghefi N."/>
            <person name="Wilken P.M."/>
            <person name="An Z."/>
            <person name="de Beer Z.W."/>
            <person name="De Vos L."/>
            <person name="Chen L."/>
            <person name="Duong T.A."/>
            <person name="Gao Y."/>
            <person name="Hammerbacher A."/>
            <person name="Kikkert J.R."/>
            <person name="Li Y."/>
            <person name="Li H."/>
            <person name="Li K."/>
            <person name="Li Q."/>
            <person name="Liu X."/>
            <person name="Ma X."/>
            <person name="Naidoo K."/>
            <person name="Pethybridge S.J."/>
            <person name="Sun J."/>
            <person name="Steenkamp E.T."/>
            <person name="van der Nest M.A."/>
            <person name="van Wyk S."/>
            <person name="Wingfield M.J."/>
            <person name="Xiong C."/>
            <person name="Yue Q."/>
            <person name="Zhang X."/>
        </authorList>
    </citation>
    <scope>NUCLEOTIDE SEQUENCE [LARGE SCALE GENOMIC DNA]</scope>
    <source>
        <strain evidence="8 9">DSM 5745</strain>
    </source>
</reference>
<keyword evidence="5" id="KW-0865">Zymogen</keyword>
<feature type="compositionally biased region" description="Basic and acidic residues" evidence="6">
    <location>
        <begin position="290"/>
        <end position="311"/>
    </location>
</feature>
<dbReference type="OrthoDB" id="5386278at2759"/>
<protein>
    <recommendedName>
        <fullName evidence="7">Peptidase S8/S53 domain-containing protein</fullName>
    </recommendedName>
</protein>
<evidence type="ECO:0000256" key="3">
    <source>
        <dbReference type="ARBA" id="ARBA00022801"/>
    </source>
</evidence>
<evidence type="ECO:0000256" key="5">
    <source>
        <dbReference type="ARBA" id="ARBA00023145"/>
    </source>
</evidence>
<dbReference type="AlphaFoldDB" id="A0A3D8RX90"/>
<accession>A0A3D8RX90</accession>
<dbReference type="Gene3D" id="3.40.50.200">
    <property type="entry name" value="Peptidase S8/S53 domain"/>
    <property type="match status" value="1"/>
</dbReference>
<dbReference type="InterPro" id="IPR023827">
    <property type="entry name" value="Peptidase_S8_Asp-AS"/>
</dbReference>
<dbReference type="RefSeq" id="XP_026603379.1">
    <property type="nucleotide sequence ID" value="XM_026747547.1"/>
</dbReference>
<feature type="domain" description="Peptidase S8/S53" evidence="7">
    <location>
        <begin position="764"/>
        <end position="1004"/>
    </location>
</feature>
<dbReference type="CDD" id="cd07491">
    <property type="entry name" value="Peptidases_S8_7"/>
    <property type="match status" value="1"/>
</dbReference>
<evidence type="ECO:0000256" key="6">
    <source>
        <dbReference type="SAM" id="MobiDB-lite"/>
    </source>
</evidence>
<keyword evidence="4" id="KW-0720">Serine protease</keyword>
<organism evidence="8 9">
    <name type="scientific">Aspergillus mulundensis</name>
    <dbReference type="NCBI Taxonomy" id="1810919"/>
    <lineage>
        <taxon>Eukaryota</taxon>
        <taxon>Fungi</taxon>
        <taxon>Dikarya</taxon>
        <taxon>Ascomycota</taxon>
        <taxon>Pezizomycotina</taxon>
        <taxon>Eurotiomycetes</taxon>
        <taxon>Eurotiomycetidae</taxon>
        <taxon>Eurotiales</taxon>
        <taxon>Aspergillaceae</taxon>
        <taxon>Aspergillus</taxon>
        <taxon>Aspergillus subgen. Nidulantes</taxon>
    </lineage>
</organism>
<comment type="caution">
    <text evidence="8">The sequence shown here is derived from an EMBL/GenBank/DDBJ whole genome shotgun (WGS) entry which is preliminary data.</text>
</comment>
<dbReference type="STRING" id="1810919.A0A3D8RX90"/>
<dbReference type="Pfam" id="PF00082">
    <property type="entry name" value="Peptidase_S8"/>
    <property type="match status" value="1"/>
</dbReference>
<dbReference type="InterPro" id="IPR036852">
    <property type="entry name" value="Peptidase_S8/S53_dom_sf"/>
</dbReference>
<gene>
    <name evidence="8" type="ORF">DSM5745_05531</name>
</gene>
<evidence type="ECO:0000256" key="1">
    <source>
        <dbReference type="ARBA" id="ARBA00022670"/>
    </source>
</evidence>
<dbReference type="InterPro" id="IPR015500">
    <property type="entry name" value="Peptidase_S8_subtilisin-rel"/>
</dbReference>
<keyword evidence="2" id="KW-0732">Signal</keyword>
<dbReference type="InterPro" id="IPR036770">
    <property type="entry name" value="Ankyrin_rpt-contain_sf"/>
</dbReference>
<dbReference type="PRINTS" id="PR00723">
    <property type="entry name" value="SUBTILISIN"/>
</dbReference>
<dbReference type="SUPFAM" id="SSF52743">
    <property type="entry name" value="Subtilisin-like"/>
    <property type="match status" value="1"/>
</dbReference>
<evidence type="ECO:0000256" key="4">
    <source>
        <dbReference type="ARBA" id="ARBA00022825"/>
    </source>
</evidence>
<evidence type="ECO:0000313" key="9">
    <source>
        <dbReference type="Proteomes" id="UP000256690"/>
    </source>
</evidence>
<dbReference type="Proteomes" id="UP000256690">
    <property type="component" value="Unassembled WGS sequence"/>
</dbReference>
<keyword evidence="9" id="KW-1185">Reference proteome</keyword>